<dbReference type="SMART" id="SM00191">
    <property type="entry name" value="Int_alpha"/>
    <property type="match status" value="8"/>
</dbReference>
<dbReference type="Pfam" id="PF16640">
    <property type="entry name" value="Big_3_5"/>
    <property type="match status" value="7"/>
</dbReference>
<organism evidence="7 8">
    <name type="scientific">Edaphobacter aggregans</name>
    <dbReference type="NCBI Taxonomy" id="570835"/>
    <lineage>
        <taxon>Bacteria</taxon>
        <taxon>Pseudomonadati</taxon>
        <taxon>Acidobacteriota</taxon>
        <taxon>Terriglobia</taxon>
        <taxon>Terriglobales</taxon>
        <taxon>Acidobacteriaceae</taxon>
        <taxon>Edaphobacter</taxon>
    </lineage>
</organism>
<evidence type="ECO:0000313" key="8">
    <source>
        <dbReference type="Proteomes" id="UP000269669"/>
    </source>
</evidence>
<evidence type="ECO:0000313" key="7">
    <source>
        <dbReference type="EMBL" id="RSL16505.1"/>
    </source>
</evidence>
<dbReference type="OrthoDB" id="1488578at2"/>
<feature type="domain" description="MBG" evidence="6">
    <location>
        <begin position="1720"/>
        <end position="1797"/>
    </location>
</feature>
<dbReference type="Pfam" id="PF13517">
    <property type="entry name" value="FG-GAP_3"/>
    <property type="match status" value="7"/>
</dbReference>
<evidence type="ECO:0000256" key="1">
    <source>
        <dbReference type="ARBA" id="ARBA00022729"/>
    </source>
</evidence>
<dbReference type="Gene3D" id="3.30.160.710">
    <property type="match status" value="2"/>
</dbReference>
<feature type="domain" description="Bacterial Ig-like" evidence="5">
    <location>
        <begin position="708"/>
        <end position="791"/>
    </location>
</feature>
<dbReference type="InterPro" id="IPR013783">
    <property type="entry name" value="Ig-like_fold"/>
</dbReference>
<feature type="domain" description="MBG" evidence="6">
    <location>
        <begin position="1637"/>
        <end position="1714"/>
    </location>
</feature>
<dbReference type="Gene3D" id="2.130.10.130">
    <property type="entry name" value="Integrin alpha, N-terminal"/>
    <property type="match status" value="1"/>
</dbReference>
<evidence type="ECO:0000256" key="4">
    <source>
        <dbReference type="SAM" id="Phobius"/>
    </source>
</evidence>
<keyword evidence="3" id="KW-0325">Glycoprotein</keyword>
<name>A0A428MHS9_9BACT</name>
<dbReference type="InterPro" id="IPR028994">
    <property type="entry name" value="Integrin_alpha_N"/>
</dbReference>
<feature type="domain" description="MBG" evidence="6">
    <location>
        <begin position="1553"/>
        <end position="1631"/>
    </location>
</feature>
<evidence type="ECO:0000259" key="5">
    <source>
        <dbReference type="Pfam" id="PF16640"/>
    </source>
</evidence>
<reference evidence="7 8" key="1">
    <citation type="submission" date="2018-12" db="EMBL/GenBank/DDBJ databases">
        <title>Sequencing of bacterial isolates from soil warming experiment in Harvard Forest, Massachusetts, USA.</title>
        <authorList>
            <person name="Deangelis K."/>
        </authorList>
    </citation>
    <scope>NUCLEOTIDE SEQUENCE [LARGE SCALE GENOMIC DNA]</scope>
    <source>
        <strain evidence="7 8">EB153</strain>
    </source>
</reference>
<feature type="domain" description="Bacterial Ig-like" evidence="5">
    <location>
        <begin position="606"/>
        <end position="699"/>
    </location>
</feature>
<dbReference type="Gene3D" id="2.60.40.10">
    <property type="entry name" value="Immunoglobulins"/>
    <property type="match status" value="7"/>
</dbReference>
<feature type="domain" description="Bacterial Ig-like" evidence="5">
    <location>
        <begin position="39"/>
        <end position="134"/>
    </location>
</feature>
<accession>A0A428MHS9</accession>
<dbReference type="InterPro" id="IPR041286">
    <property type="entry name" value="MBG_2"/>
</dbReference>
<keyword evidence="1" id="KW-0732">Signal</keyword>
<feature type="domain" description="Bacterial Ig-like" evidence="5">
    <location>
        <begin position="1466"/>
        <end position="1543"/>
    </location>
</feature>
<feature type="transmembrane region" description="Helical" evidence="4">
    <location>
        <begin position="2005"/>
        <end position="2028"/>
    </location>
</feature>
<dbReference type="EMBL" id="RSDW01000001">
    <property type="protein sequence ID" value="RSL16505.1"/>
    <property type="molecule type" value="Genomic_DNA"/>
</dbReference>
<comment type="caution">
    <text evidence="7">The sequence shown here is derived from an EMBL/GenBank/DDBJ whole genome shotgun (WGS) entry which is preliminary data.</text>
</comment>
<keyword evidence="4" id="KW-1133">Transmembrane helix</keyword>
<keyword evidence="4" id="KW-0812">Transmembrane</keyword>
<feature type="domain" description="Bacterial Ig-like" evidence="5">
    <location>
        <begin position="805"/>
        <end position="894"/>
    </location>
</feature>
<dbReference type="RefSeq" id="WP_125485100.1">
    <property type="nucleotide sequence ID" value="NZ_RSDW01000001.1"/>
</dbReference>
<dbReference type="InterPro" id="IPR013519">
    <property type="entry name" value="Int_alpha_beta-p"/>
</dbReference>
<dbReference type="Gene3D" id="2.30.30.100">
    <property type="match status" value="10"/>
</dbReference>
<evidence type="ECO:0000256" key="2">
    <source>
        <dbReference type="ARBA" id="ARBA00022737"/>
    </source>
</evidence>
<evidence type="ECO:0000259" key="6">
    <source>
        <dbReference type="Pfam" id="PF18676"/>
    </source>
</evidence>
<keyword evidence="8" id="KW-1185">Reference proteome</keyword>
<dbReference type="Pfam" id="PF18676">
    <property type="entry name" value="MBG_2"/>
    <property type="match status" value="3"/>
</dbReference>
<feature type="domain" description="Bacterial Ig-like" evidence="5">
    <location>
        <begin position="1367"/>
        <end position="1457"/>
    </location>
</feature>
<dbReference type="PANTHER" id="PTHR46580">
    <property type="entry name" value="SENSOR KINASE-RELATED"/>
    <property type="match status" value="1"/>
</dbReference>
<dbReference type="Proteomes" id="UP000269669">
    <property type="component" value="Unassembled WGS sequence"/>
</dbReference>
<gene>
    <name evidence="7" type="ORF">EDE15_2021</name>
</gene>
<protein>
    <submittedName>
        <fullName evidence="7">FG-GAP repeat protein</fullName>
    </submittedName>
</protein>
<feature type="domain" description="Bacterial Ig-like" evidence="5">
    <location>
        <begin position="1808"/>
        <end position="1892"/>
    </location>
</feature>
<keyword evidence="4" id="KW-0472">Membrane</keyword>
<dbReference type="InterPro" id="IPR013517">
    <property type="entry name" value="FG-GAP"/>
</dbReference>
<keyword evidence="2" id="KW-0677">Repeat</keyword>
<sequence>MKLFCACELRRVIQVVLLLVTVQLPGTIMRAQTTTASSLTVSPSSPLAAQTVMTLMATVTASGTAVHPGLVTFCEATAPPCVGLAVVGTAQLTSAGTALLRFTPAIGSHNYIAIFAGTTAYATSTSSAQALTVSPPATFPTTTAITSSGSVGAYMLTATVVGTGNATLGPTGSVSFIDTTNSNNVGTATLGSPTLGHRFVNATGSPIEVGELPVGAAVGDFNGDGHADLAVSNSDSTISILLGNGSGGFAPATGSPITVGAGPYGLAVGDFNGDGHADLAVVNTDSGTVTILLGNGSGGFSSAPGSPVAVGTNPYLVAAGDFNGDGIADLAVTNFSSNDVSILLGDGTGGFTQASGSPVAVGGGAYGVAVGDFNGDGRADLAVTNQRDGNVSILLGDGGGGFTQAPGSPVAVGTFPVAVEVGDFNGDGHADLAVANVTADTVSILLGNGSGGFAPATGSPVAVGSFPNDVVVGDFNGDGIADLAVPNFESNNVSILVGNGSGGFASAPGSPVAVGTWPYAVAIGDFNGDGIADLAVPNFDSNDVSILLNQVTQTATAVLPGVSIPGSGIRPVEATYPGDTHFADSTSPTIPLTGSRVATATTLVLSTSNTIAFGMPVILTAAVAPYTAGSLTATGTMSFYDGATLLGTVPTSSAGEAGLTVPSGGIPGFAVGTHTLTALYEGDTHFLSSTSGPVSLTVSPSSPTVSLVSSDNPSSFGQSVTFTATVPSGATGTIQFRDGAANLGGPVTLAAGVAAYTSSSLTPGARPITAVYSGDGSHLPMTSDVLTQQVTSLPTATSLAVSPGSPLAAQTVMTLTATVTTSGAAVHPGLVTFCDATAPSCTGLAVVGTAQLTSAGTAALRFIPSVGSHNYVAVFAGTKAYTASISSAQAVTVSPLATFPTTTAITSSGTPGNYTLIATVVGTGNATLGPTGSVSFIDTTNGNSVLGTATSGTPTLGHGFANAMGSPIAVGNLPVAAAIGDFNGDGIADLVVANDTDNTLTILLGNGHGGFSPALGSPIAVGPSPFGVVVADFNSDGIADLAVANSGSTNVSILLGNGSGGFSPAVGSPIAVGTDPFGVAIGDFNGDGIADLAVANWGSNDVTILLGNGSGGFSASGSTVPVGTRPYAITVGDFNGDGIADLAVTNQTSANVSILLGNGSGGFLPAPGSPVTAGNHPQSVAVGDFNGDGIADLAVTNYLSNDMNILLGDGHGGFSPAPGSPVATGAGPNDVAVGDFNGDGIVDLAVANLDADDVSIFLGNGSGGFALASGSPITVGHLPYAVAVGDFDGDGIADLAVPNYGANDISILLNQVTQTTTAVLPGVSIPGSGTRNVEAIYPGDANFGGSTSPTIPLTATPVTTVTTLVLSTADTIVFGTPVTLTANVTPFTLGGATATGTMNFYDGTTLLGAVPLSSTGEASLTVSTFTVAGSPHRLTAVFIGDSNRDGSLSAPVFLTVSPGPIAVSLVSSDNPSDFGQTVTFTATVVSGATGTIQFKDGATNLGAPVTLAGAVAVFATSALMQGTHSITAAYSGDGSHAASTSDVLLQLVTPAILTVTANNSTRMFSGHNGALTYTITGFVGGDTPASSVTGAPTVVTTATESSPVGSYPIAIGQGTLAATNYSFAFVNGTLTVTPATLTVTPNNASRVYGQPNPPLTTTITGFLNDDIPAVVSGAAAVSTTATVASPVGAYPITATQGTLAAKNYSFIFVNGILTVTKATLTVTANHASRVVGLANPPFTTTITGFVNGDTSTVVSGAAAVSTTATTASPVGSYPIMVTQGTLSATNYGFAFVNGILTIDNIIVTPPTGPSVGGSSVTLTATVPAGATGTVTFDDGTTVLGTVPVPTNTGRTDGITVTLVTTLAPGTHIITAIYSGDANFAPATSPPVTLVVTPPPPDFTVASSTGRQLIPPGASANFTIVISSMNGSFTNAVTMSATNLPPGATYTFNPATVTPGASGANTTFTVSVPPQSHMASRSRRLGPVAFALLLLPFARLKRYRRRPQKLLIWMLAALVSLGAVSGCGEGGYFSQTEQTYTITVTATSGTLIRSTTVTLTVE</sequence>
<evidence type="ECO:0000256" key="3">
    <source>
        <dbReference type="ARBA" id="ARBA00023180"/>
    </source>
</evidence>
<proteinExistence type="predicted"/>
<dbReference type="SUPFAM" id="SSF69318">
    <property type="entry name" value="Integrin alpha N-terminal domain"/>
    <property type="match status" value="3"/>
</dbReference>
<dbReference type="InterPro" id="IPR032109">
    <property type="entry name" value="Big_3_5"/>
</dbReference>